<evidence type="ECO:0000256" key="2">
    <source>
        <dbReference type="ARBA" id="ARBA00023136"/>
    </source>
</evidence>
<evidence type="ECO:0000256" key="5">
    <source>
        <dbReference type="SAM" id="SignalP"/>
    </source>
</evidence>
<feature type="chain" id="PRO_5042774292" evidence="5">
    <location>
        <begin position="30"/>
        <end position="894"/>
    </location>
</feature>
<protein>
    <submittedName>
        <fullName evidence="8">TonB-dependent receptor</fullName>
    </submittedName>
</protein>
<accession>A0A8J7VWB7</accession>
<dbReference type="InterPro" id="IPR037066">
    <property type="entry name" value="Plug_dom_sf"/>
</dbReference>
<evidence type="ECO:0000256" key="4">
    <source>
        <dbReference type="RuleBase" id="RU003357"/>
    </source>
</evidence>
<dbReference type="Gene3D" id="2.40.170.20">
    <property type="entry name" value="TonB-dependent receptor, beta-barrel domain"/>
    <property type="match status" value="1"/>
</dbReference>
<evidence type="ECO:0000313" key="8">
    <source>
        <dbReference type="EMBL" id="MBR0563486.1"/>
    </source>
</evidence>
<dbReference type="EMBL" id="JAGQFT010000137">
    <property type="protein sequence ID" value="MBR0563486.1"/>
    <property type="molecule type" value="Genomic_DNA"/>
</dbReference>
<keyword evidence="8" id="KW-0675">Receptor</keyword>
<sequence length="894" mass="98788">MSKLSPRGHVRTTLSLAISALLLPQLALAQAIPPLRQATTRQDPPTTVGATQEAPTQRAAQLDAVQVLGEYIPEPMLETPEIASFISAEDFQRTGDSNAATALTRVTGLSLVRGKYVYVRGLGERYSSALLNGSPLPSPEPLQRVVPLDLFPSSVLDSVTVQKTYSARYPGEFGGGVIDLKTIAVPQEPFLTISISGGGNSETTNERGLTYMGGGDSDYTGYDDGTRDIPRELREAMDTGERIGPGAFSDAELARIGASLVNAPLNLMQQTDHIDPDFGANVTGGRYFEPEWGSIGVIASAGYDSEWQTRNGTQQDDPIVEDGTIRARTDYDLNATQHNGTVNGLLGIGAEWGGNTVNLTNFYVHDTVKEARSRAGYSESTGAEVRDDYTEWFERELFDTQLTGSHAIGGALTVDWRGSYARSSREAPYEKGIRYRLVDGRYLHDASQEQNYTRFSEVDDEMKSAGIDFSYAIPNPGREDTTIGFGYAWLDNERSAWQREFRFLAVDGALDLLEQMQRIDYLFSDYNLYNGLLEFRETTGSQGAAAYDAELKTDALYAQVDAEWIPLVRTSLGLRYEKGEQSVTPQDLFGDAVLQTADPIREDYFLPTATLTWNFATDQQLRIGASKTIGRPQFRELAPQQYQDIDTDRLFIGNPYLVDTEILNFDARYEWYFGTNQFFTAGLFYKQLDKPIESAVNESGSIVQQTFINAPEADLYGAEFEVRKYVDVPFGGYLDGAQFFVGANYTYTDSQLNVDEDDEIYPLASQGAPRAATEYFSDGEQLQGQSKHLANLQFGIEDGARGTQATFLVTHVGERIAARGRPGQPDIVSDPGTTLDFVLRQNLGWWGQNLTVGFEARNILGEDFEEYQEAGGGRVDLNRYDLGTSFELSLTAKF</sequence>
<dbReference type="InterPro" id="IPR036942">
    <property type="entry name" value="Beta-barrel_TonB_sf"/>
</dbReference>
<evidence type="ECO:0000259" key="7">
    <source>
        <dbReference type="Pfam" id="PF07715"/>
    </source>
</evidence>
<keyword evidence="4" id="KW-0798">TonB box</keyword>
<gene>
    <name evidence="9" type="ORF">KB893_017440</name>
    <name evidence="8" type="ORF">KB893_13315</name>
</gene>
<feature type="domain" description="TonB-dependent receptor plug" evidence="7">
    <location>
        <begin position="77"/>
        <end position="177"/>
    </location>
</feature>
<dbReference type="InterPro" id="IPR000531">
    <property type="entry name" value="Beta-barrel_TonB"/>
</dbReference>
<dbReference type="RefSeq" id="WP_211927392.1">
    <property type="nucleotide sequence ID" value="NZ_JAGQFT020000016.1"/>
</dbReference>
<dbReference type="InterPro" id="IPR012910">
    <property type="entry name" value="Plug_dom"/>
</dbReference>
<feature type="signal peptide" evidence="5">
    <location>
        <begin position="1"/>
        <end position="29"/>
    </location>
</feature>
<comment type="similarity">
    <text evidence="4">Belongs to the TonB-dependent receptor family.</text>
</comment>
<name>A0A8J7VWB7_9GAMM</name>
<dbReference type="PANTHER" id="PTHR40980">
    <property type="entry name" value="PLUG DOMAIN-CONTAINING PROTEIN"/>
    <property type="match status" value="1"/>
</dbReference>
<dbReference type="AlphaFoldDB" id="A0A8J7VWB7"/>
<comment type="caution">
    <text evidence="8">The sequence shown here is derived from an EMBL/GenBank/DDBJ whole genome shotgun (WGS) entry which is preliminary data.</text>
</comment>
<evidence type="ECO:0000313" key="10">
    <source>
        <dbReference type="Proteomes" id="UP000675747"/>
    </source>
</evidence>
<comment type="subcellular location">
    <subcellularLocation>
        <location evidence="1 4">Cell outer membrane</location>
    </subcellularLocation>
</comment>
<dbReference type="Pfam" id="PF00593">
    <property type="entry name" value="TonB_dep_Rec_b-barrel"/>
    <property type="match status" value="1"/>
</dbReference>
<dbReference type="GO" id="GO:0009279">
    <property type="term" value="C:cell outer membrane"/>
    <property type="evidence" value="ECO:0007669"/>
    <property type="project" value="UniProtKB-SubCell"/>
</dbReference>
<evidence type="ECO:0000259" key="6">
    <source>
        <dbReference type="Pfam" id="PF00593"/>
    </source>
</evidence>
<organism evidence="8">
    <name type="scientific">Coralloluteibacterium stylophorae</name>
    <dbReference type="NCBI Taxonomy" id="1776034"/>
    <lineage>
        <taxon>Bacteria</taxon>
        <taxon>Pseudomonadati</taxon>
        <taxon>Pseudomonadota</taxon>
        <taxon>Gammaproteobacteria</taxon>
        <taxon>Lysobacterales</taxon>
        <taxon>Lysobacteraceae</taxon>
        <taxon>Coralloluteibacterium</taxon>
    </lineage>
</organism>
<reference evidence="8" key="2">
    <citation type="submission" date="2021-04" db="EMBL/GenBank/DDBJ databases">
        <authorList>
            <person name="Karlyshev A.V."/>
        </authorList>
    </citation>
    <scope>NUCLEOTIDE SEQUENCE</scope>
    <source>
        <strain evidence="8">LMG 29479</strain>
    </source>
</reference>
<keyword evidence="3" id="KW-0998">Cell outer membrane</keyword>
<dbReference type="Proteomes" id="UP000675747">
    <property type="component" value="Unassembled WGS sequence"/>
</dbReference>
<keyword evidence="10" id="KW-1185">Reference proteome</keyword>
<evidence type="ECO:0000256" key="1">
    <source>
        <dbReference type="ARBA" id="ARBA00004442"/>
    </source>
</evidence>
<dbReference type="PANTHER" id="PTHR40980:SF5">
    <property type="entry name" value="TONB-DEPENDENT RECEPTOR"/>
    <property type="match status" value="1"/>
</dbReference>
<dbReference type="SUPFAM" id="SSF56935">
    <property type="entry name" value="Porins"/>
    <property type="match status" value="1"/>
</dbReference>
<feature type="domain" description="TonB-dependent receptor-like beta-barrel" evidence="6">
    <location>
        <begin position="502"/>
        <end position="859"/>
    </location>
</feature>
<dbReference type="EMBL" id="JAGQFT020000016">
    <property type="protein sequence ID" value="MBS7458919.1"/>
    <property type="molecule type" value="Genomic_DNA"/>
</dbReference>
<proteinExistence type="inferred from homology"/>
<evidence type="ECO:0000256" key="3">
    <source>
        <dbReference type="ARBA" id="ARBA00023237"/>
    </source>
</evidence>
<evidence type="ECO:0000313" key="9">
    <source>
        <dbReference type="EMBL" id="MBS7458919.1"/>
    </source>
</evidence>
<reference evidence="9 10" key="1">
    <citation type="journal article" date="2021" name="Microbiol. Resour. Announc.">
        <title>Draft Genome Sequence of Coralloluteibacterium stylophorae LMG 29479T.</title>
        <authorList>
            <person name="Karlyshev A.V."/>
            <person name="Kudryashova E.B."/>
            <person name="Ariskina E.V."/>
            <person name="Conroy A.P."/>
            <person name="Abidueva E.Y."/>
        </authorList>
    </citation>
    <scope>NUCLEOTIDE SEQUENCE [LARGE SCALE GENOMIC DNA]</scope>
    <source>
        <strain evidence="9 10">LMG 29479</strain>
    </source>
</reference>
<keyword evidence="5" id="KW-0732">Signal</keyword>
<dbReference type="Gene3D" id="2.170.130.10">
    <property type="entry name" value="TonB-dependent receptor, plug domain"/>
    <property type="match status" value="1"/>
</dbReference>
<dbReference type="Pfam" id="PF07715">
    <property type="entry name" value="Plug"/>
    <property type="match status" value="1"/>
</dbReference>
<keyword evidence="2 4" id="KW-0472">Membrane</keyword>